<dbReference type="Gene3D" id="4.10.60.10">
    <property type="entry name" value="Zinc finger, CCHC-type"/>
    <property type="match status" value="1"/>
</dbReference>
<dbReference type="HOGENOM" id="CLU_056431_0_0_1"/>
<dbReference type="GO" id="GO:0006397">
    <property type="term" value="P:mRNA processing"/>
    <property type="evidence" value="ECO:0007669"/>
    <property type="project" value="UniProtKB-KW"/>
</dbReference>
<keyword evidence="6" id="KW-1185">Reference proteome</keyword>
<feature type="compositionally biased region" description="Basic and acidic residues" evidence="3">
    <location>
        <begin position="247"/>
        <end position="258"/>
    </location>
</feature>
<dbReference type="Pfam" id="PF00098">
    <property type="entry name" value="zf-CCHC"/>
    <property type="match status" value="1"/>
</dbReference>
<dbReference type="InterPro" id="IPR036875">
    <property type="entry name" value="Znf_CCHC_sf"/>
</dbReference>
<feature type="region of interest" description="Disordered" evidence="3">
    <location>
        <begin position="97"/>
        <end position="116"/>
    </location>
</feature>
<keyword evidence="2" id="KW-0863">Zinc-finger</keyword>
<dbReference type="InterPro" id="IPR001878">
    <property type="entry name" value="Znf_CCHC"/>
</dbReference>
<protein>
    <submittedName>
        <fullName evidence="5">Unplaced genomic scaffold SPHSTscaffold_113, whole genome shotgun sequence</fullName>
    </submittedName>
</protein>
<evidence type="ECO:0000256" key="2">
    <source>
        <dbReference type="PROSITE-ProRule" id="PRU00047"/>
    </source>
</evidence>
<organism evidence="5 6">
    <name type="scientific">Sphaerobolus stellatus (strain SS14)</name>
    <dbReference type="NCBI Taxonomy" id="990650"/>
    <lineage>
        <taxon>Eukaryota</taxon>
        <taxon>Fungi</taxon>
        <taxon>Dikarya</taxon>
        <taxon>Basidiomycota</taxon>
        <taxon>Agaricomycotina</taxon>
        <taxon>Agaricomycetes</taxon>
        <taxon>Phallomycetidae</taxon>
        <taxon>Geastrales</taxon>
        <taxon>Sphaerobolaceae</taxon>
        <taxon>Sphaerobolus</taxon>
    </lineage>
</organism>
<evidence type="ECO:0000313" key="5">
    <source>
        <dbReference type="EMBL" id="KIJ35477.1"/>
    </source>
</evidence>
<dbReference type="EMBL" id="KN837188">
    <property type="protein sequence ID" value="KIJ35477.1"/>
    <property type="molecule type" value="Genomic_DNA"/>
</dbReference>
<dbReference type="PROSITE" id="PS50158">
    <property type="entry name" value="ZF_CCHC"/>
    <property type="match status" value="1"/>
</dbReference>
<dbReference type="OrthoDB" id="2749329at2759"/>
<dbReference type="SUPFAM" id="SSF57756">
    <property type="entry name" value="Retrovirus zinc finger-like domains"/>
    <property type="match status" value="1"/>
</dbReference>
<keyword evidence="2" id="KW-0862">Zinc</keyword>
<reference evidence="5 6" key="1">
    <citation type="submission" date="2014-06" db="EMBL/GenBank/DDBJ databases">
        <title>Evolutionary Origins and Diversification of the Mycorrhizal Mutualists.</title>
        <authorList>
            <consortium name="DOE Joint Genome Institute"/>
            <consortium name="Mycorrhizal Genomics Consortium"/>
            <person name="Kohler A."/>
            <person name="Kuo A."/>
            <person name="Nagy L.G."/>
            <person name="Floudas D."/>
            <person name="Copeland A."/>
            <person name="Barry K.W."/>
            <person name="Cichocki N."/>
            <person name="Veneault-Fourrey C."/>
            <person name="LaButti K."/>
            <person name="Lindquist E.A."/>
            <person name="Lipzen A."/>
            <person name="Lundell T."/>
            <person name="Morin E."/>
            <person name="Murat C."/>
            <person name="Riley R."/>
            <person name="Ohm R."/>
            <person name="Sun H."/>
            <person name="Tunlid A."/>
            <person name="Henrissat B."/>
            <person name="Grigoriev I.V."/>
            <person name="Hibbett D.S."/>
            <person name="Martin F."/>
        </authorList>
    </citation>
    <scope>NUCLEOTIDE SEQUENCE [LARGE SCALE GENOMIC DNA]</scope>
    <source>
        <strain evidence="5 6">SS14</strain>
    </source>
</reference>
<feature type="region of interest" description="Disordered" evidence="3">
    <location>
        <begin position="122"/>
        <end position="162"/>
    </location>
</feature>
<dbReference type="GO" id="GO:0008270">
    <property type="term" value="F:zinc ion binding"/>
    <property type="evidence" value="ECO:0007669"/>
    <property type="project" value="UniProtKB-KW"/>
</dbReference>
<dbReference type="Proteomes" id="UP000054279">
    <property type="component" value="Unassembled WGS sequence"/>
</dbReference>
<name>A0A0C9V1F4_SPHS4</name>
<keyword evidence="2" id="KW-0479">Metal-binding</keyword>
<dbReference type="SMART" id="SM00343">
    <property type="entry name" value="ZnF_C2HC"/>
    <property type="match status" value="1"/>
</dbReference>
<evidence type="ECO:0000256" key="1">
    <source>
        <dbReference type="ARBA" id="ARBA00022664"/>
    </source>
</evidence>
<evidence type="ECO:0000259" key="4">
    <source>
        <dbReference type="PROSITE" id="PS50158"/>
    </source>
</evidence>
<feature type="compositionally biased region" description="Polar residues" evidence="3">
    <location>
        <begin position="150"/>
        <end position="162"/>
    </location>
</feature>
<feature type="region of interest" description="Disordered" evidence="3">
    <location>
        <begin position="221"/>
        <end position="258"/>
    </location>
</feature>
<evidence type="ECO:0000313" key="6">
    <source>
        <dbReference type="Proteomes" id="UP000054279"/>
    </source>
</evidence>
<proteinExistence type="predicted"/>
<feature type="domain" description="CCHC-type" evidence="4">
    <location>
        <begin position="165"/>
        <end position="181"/>
    </location>
</feature>
<accession>A0A0C9V1F4</accession>
<sequence length="258" mass="29194">MHSMLGPDAYKYQVLFLGTRLEGKALKWFNKTVKPRKYQELQSLLSHAGYDPEKKTIHKLYLKAIKLEDANHYDIGVHNSEPVTCSSQWDDNILSNARHKPRTNAPDRIRSCADPPKLGEITKGLSITPGPSGVNKNSPSAPGRAGPSIHNRQQTNHKSSHNSIKCYNCGKSGHIKPNCPELLRAHHVGAVHVEDTPTDQVNNINHDIDDNIDKECQPLEEDEYHNNEYDNQLDLSEDQHSWGSKPNKFEWSDDKQTH</sequence>
<dbReference type="AlphaFoldDB" id="A0A0C9V1F4"/>
<dbReference type="GO" id="GO:0003676">
    <property type="term" value="F:nucleic acid binding"/>
    <property type="evidence" value="ECO:0007669"/>
    <property type="project" value="InterPro"/>
</dbReference>
<keyword evidence="1" id="KW-0507">mRNA processing</keyword>
<gene>
    <name evidence="5" type="ORF">M422DRAFT_262253</name>
</gene>
<evidence type="ECO:0000256" key="3">
    <source>
        <dbReference type="SAM" id="MobiDB-lite"/>
    </source>
</evidence>